<feature type="compositionally biased region" description="Polar residues" evidence="1">
    <location>
        <begin position="356"/>
        <end position="369"/>
    </location>
</feature>
<dbReference type="Proteomes" id="UP001140172">
    <property type="component" value="Unassembled WGS sequence"/>
</dbReference>
<comment type="caution">
    <text evidence="2">The sequence shown here is derived from an EMBL/GenBank/DDBJ whole genome shotgun (WGS) entry which is preliminary data.</text>
</comment>
<organism evidence="2 3">
    <name type="scientific">Coemansia interrupta</name>
    <dbReference type="NCBI Taxonomy" id="1126814"/>
    <lineage>
        <taxon>Eukaryota</taxon>
        <taxon>Fungi</taxon>
        <taxon>Fungi incertae sedis</taxon>
        <taxon>Zoopagomycota</taxon>
        <taxon>Kickxellomycotina</taxon>
        <taxon>Kickxellomycetes</taxon>
        <taxon>Kickxellales</taxon>
        <taxon>Kickxellaceae</taxon>
        <taxon>Coemansia</taxon>
    </lineage>
</organism>
<feature type="compositionally biased region" description="Low complexity" evidence="1">
    <location>
        <begin position="378"/>
        <end position="397"/>
    </location>
</feature>
<feature type="compositionally biased region" description="Basic and acidic residues" evidence="1">
    <location>
        <begin position="460"/>
        <end position="541"/>
    </location>
</feature>
<dbReference type="AlphaFoldDB" id="A0A9W8LHG2"/>
<reference evidence="2" key="1">
    <citation type="submission" date="2022-07" db="EMBL/GenBank/DDBJ databases">
        <title>Phylogenomic reconstructions and comparative analyses of Kickxellomycotina fungi.</title>
        <authorList>
            <person name="Reynolds N.K."/>
            <person name="Stajich J.E."/>
            <person name="Barry K."/>
            <person name="Grigoriev I.V."/>
            <person name="Crous P."/>
            <person name="Smith M.E."/>
        </authorList>
    </citation>
    <scope>NUCLEOTIDE SEQUENCE</scope>
    <source>
        <strain evidence="2">BCRC 34489</strain>
    </source>
</reference>
<sequence>MGRVSASQVLHRLQRNGTYDAMREEMQAAFAQSPRGHDLLQHAHDMLQRATRDRAYLRLPSSERSAYLEQLLADRLVAPPVLERMDTEARNFWLLAERQAQMQRRIARAAREASEKDMGERAVCRALEVDPPRMSGAVRAHNFYRRGETVAAFVALGNALCGSVAYVCLAAEIRACDAARNAYTVVDPDAGSAGQSTWAVHWDQIMVNKRAHEYVFREGEQVYAVYREDAAPGDLAMQVTTEYYPGRVERVGSVSVAVRFDAGPLGHVYYDEVFAAGKIGFLRMCSEKRRRGEGFGGDAMVESMGRPVPSFTGFWPEQAAPELGKHGRRVRYRQPPPMLVPYEPRAEPRVGPRAELQTSHPASVQSLSAVSDMDMDTVSTASASSRAPSPTRVASSQPLPPLPPPQRVSHPAPRSRLPLSSDEEGEIGLPSGAREDGEFIDSAPAHPRHPPRPAPPQRPPVERPRRSRSPEDMPRHRVSRWDRRPEPEIEPEPRRYSQGMRYDERRSSYGGRDGWRRESEARGAWRRSPEPREWRRSPEHRERRRSRSRLPYAPYGEYDHR</sequence>
<dbReference type="EMBL" id="JANBUM010000241">
    <property type="protein sequence ID" value="KAJ2780651.1"/>
    <property type="molecule type" value="Genomic_DNA"/>
</dbReference>
<evidence type="ECO:0000256" key="1">
    <source>
        <dbReference type="SAM" id="MobiDB-lite"/>
    </source>
</evidence>
<proteinExistence type="predicted"/>
<evidence type="ECO:0000313" key="3">
    <source>
        <dbReference type="Proteomes" id="UP001140172"/>
    </source>
</evidence>
<gene>
    <name evidence="2" type="ORF">GGI15_003463</name>
</gene>
<keyword evidence="3" id="KW-1185">Reference proteome</keyword>
<protein>
    <submittedName>
        <fullName evidence="2">Uncharacterized protein</fullName>
    </submittedName>
</protein>
<accession>A0A9W8LHG2</accession>
<name>A0A9W8LHG2_9FUNG</name>
<dbReference type="OrthoDB" id="5579731at2759"/>
<feature type="region of interest" description="Disordered" evidence="1">
    <location>
        <begin position="325"/>
        <end position="561"/>
    </location>
</feature>
<evidence type="ECO:0000313" key="2">
    <source>
        <dbReference type="EMBL" id="KAJ2780651.1"/>
    </source>
</evidence>